<feature type="transmembrane region" description="Helical" evidence="3">
    <location>
        <begin position="27"/>
        <end position="46"/>
    </location>
</feature>
<dbReference type="GO" id="GO:0022857">
    <property type="term" value="F:transmembrane transporter activity"/>
    <property type="evidence" value="ECO:0007669"/>
    <property type="project" value="InterPro"/>
</dbReference>
<gene>
    <name evidence="4" type="ORF">SAMN05192546_10677</name>
</gene>
<dbReference type="RefSeq" id="WP_242870093.1">
    <property type="nucleotide sequence ID" value="NZ_FNPV01000006.1"/>
</dbReference>
<sequence>MISAVMILLLIPATILLGVMYLEDRKYYFISMLIIFYTLLPFALIFEEREPQARELMIIAVLTALAVAGRAAFFMLPQFKPVVAIVIIAGISFGAESGFLVGAMAGFVSNFYFGQGPWTPWQMFCFGIIGFLAGLIFFNGKIRKSKKNLCIFGVLATFFIYGGIINIGALFMFMPVFSLDALLGMYVTAFWFDVIHSIATGFFLFWLTDPMTEKLERVKTKYGLLEDR</sequence>
<evidence type="ECO:0000313" key="4">
    <source>
        <dbReference type="EMBL" id="SDY97642.1"/>
    </source>
</evidence>
<keyword evidence="2 3" id="KW-1133">Transmembrane helix</keyword>
<dbReference type="Proteomes" id="UP000199230">
    <property type="component" value="Unassembled WGS sequence"/>
</dbReference>
<reference evidence="4 5" key="1">
    <citation type="submission" date="2016-10" db="EMBL/GenBank/DDBJ databases">
        <authorList>
            <person name="de Groot N.N."/>
        </authorList>
    </citation>
    <scope>NUCLEOTIDE SEQUENCE [LARGE SCALE GENOMIC DNA]</scope>
    <source>
        <strain evidence="4 5">APO</strain>
    </source>
</reference>
<feature type="transmembrane region" description="Helical" evidence="3">
    <location>
        <begin position="120"/>
        <end position="138"/>
    </location>
</feature>
<dbReference type="Pfam" id="PF12822">
    <property type="entry name" value="ECF_trnsprt"/>
    <property type="match status" value="1"/>
</dbReference>
<feature type="transmembrane region" description="Helical" evidence="3">
    <location>
        <begin position="83"/>
        <end position="108"/>
    </location>
</feature>
<organism evidence="4 5">
    <name type="scientific">Tindallia californiensis</name>
    <dbReference type="NCBI Taxonomy" id="159292"/>
    <lineage>
        <taxon>Bacteria</taxon>
        <taxon>Bacillati</taxon>
        <taxon>Bacillota</taxon>
        <taxon>Clostridia</taxon>
        <taxon>Peptostreptococcales</taxon>
        <taxon>Tindalliaceae</taxon>
        <taxon>Tindallia</taxon>
    </lineage>
</organism>
<feature type="transmembrane region" description="Helical" evidence="3">
    <location>
        <begin position="6"/>
        <end position="22"/>
    </location>
</feature>
<evidence type="ECO:0000313" key="5">
    <source>
        <dbReference type="Proteomes" id="UP000199230"/>
    </source>
</evidence>
<dbReference type="AlphaFoldDB" id="A0A1H3P948"/>
<proteinExistence type="predicted"/>
<dbReference type="PANTHER" id="PTHR37815:SF3">
    <property type="entry name" value="UPF0397 PROTEIN SPR0429"/>
    <property type="match status" value="1"/>
</dbReference>
<evidence type="ECO:0000256" key="2">
    <source>
        <dbReference type="ARBA" id="ARBA00022989"/>
    </source>
</evidence>
<dbReference type="InterPro" id="IPR024529">
    <property type="entry name" value="ECF_trnsprt_substrate-spec"/>
</dbReference>
<keyword evidence="3" id="KW-0472">Membrane</keyword>
<keyword evidence="5" id="KW-1185">Reference proteome</keyword>
<dbReference type="PANTHER" id="PTHR37815">
    <property type="entry name" value="UPF0397 PROTEIN BC_2624-RELATED"/>
    <property type="match status" value="1"/>
</dbReference>
<feature type="transmembrane region" description="Helical" evidence="3">
    <location>
        <begin position="183"/>
        <end position="207"/>
    </location>
</feature>
<feature type="transmembrane region" description="Helical" evidence="3">
    <location>
        <begin position="150"/>
        <end position="177"/>
    </location>
</feature>
<evidence type="ECO:0000256" key="1">
    <source>
        <dbReference type="ARBA" id="ARBA00022692"/>
    </source>
</evidence>
<name>A0A1H3P948_9FIRM</name>
<dbReference type="Gene3D" id="1.10.1760.20">
    <property type="match status" value="1"/>
</dbReference>
<accession>A0A1H3P948</accession>
<keyword evidence="1 3" id="KW-0812">Transmembrane</keyword>
<dbReference type="STRING" id="159292.SAMN05192546_10677"/>
<protein>
    <submittedName>
        <fullName evidence="4">Energy-coupling factor transport system substrate-specific component</fullName>
    </submittedName>
</protein>
<evidence type="ECO:0000256" key="3">
    <source>
        <dbReference type="SAM" id="Phobius"/>
    </source>
</evidence>
<feature type="transmembrane region" description="Helical" evidence="3">
    <location>
        <begin position="58"/>
        <end position="76"/>
    </location>
</feature>
<dbReference type="EMBL" id="FNPV01000006">
    <property type="protein sequence ID" value="SDY97642.1"/>
    <property type="molecule type" value="Genomic_DNA"/>
</dbReference>